<dbReference type="SUPFAM" id="SSF48350">
    <property type="entry name" value="GTPase activation domain, GAP"/>
    <property type="match status" value="1"/>
</dbReference>
<feature type="compositionally biased region" description="Low complexity" evidence="1">
    <location>
        <begin position="778"/>
        <end position="791"/>
    </location>
</feature>
<protein>
    <recommendedName>
        <fullName evidence="2">Meiotically up-regulated protein Msb1/Mug8 domain-containing protein</fullName>
    </recommendedName>
</protein>
<evidence type="ECO:0000256" key="1">
    <source>
        <dbReference type="SAM" id="MobiDB-lite"/>
    </source>
</evidence>
<comment type="caution">
    <text evidence="3">The sequence shown here is derived from an EMBL/GenBank/DDBJ whole genome shotgun (WGS) entry which is preliminary data.</text>
</comment>
<evidence type="ECO:0000313" key="3">
    <source>
        <dbReference type="EMBL" id="KAJ7042597.1"/>
    </source>
</evidence>
<feature type="region of interest" description="Disordered" evidence="1">
    <location>
        <begin position="1037"/>
        <end position="1080"/>
    </location>
</feature>
<proteinExistence type="predicted"/>
<feature type="compositionally biased region" description="Basic and acidic residues" evidence="1">
    <location>
        <begin position="973"/>
        <end position="1017"/>
    </location>
</feature>
<gene>
    <name evidence="3" type="ORF">C8F04DRAFT_83565</name>
</gene>
<feature type="compositionally biased region" description="Basic and acidic residues" evidence="1">
    <location>
        <begin position="58"/>
        <end position="67"/>
    </location>
</feature>
<dbReference type="PANTHER" id="PTHR28093:SF1">
    <property type="entry name" value="MORPHOGENESIS-RELATED PROTEIN MSB1"/>
    <property type="match status" value="1"/>
</dbReference>
<feature type="region of interest" description="Disordered" evidence="1">
    <location>
        <begin position="595"/>
        <end position="621"/>
    </location>
</feature>
<evidence type="ECO:0000259" key="2">
    <source>
        <dbReference type="Pfam" id="PF08101"/>
    </source>
</evidence>
<reference evidence="3" key="1">
    <citation type="submission" date="2023-03" db="EMBL/GenBank/DDBJ databases">
        <title>Massive genome expansion in bonnet fungi (Mycena s.s.) driven by repeated elements and novel gene families across ecological guilds.</title>
        <authorList>
            <consortium name="Lawrence Berkeley National Laboratory"/>
            <person name="Harder C.B."/>
            <person name="Miyauchi S."/>
            <person name="Viragh M."/>
            <person name="Kuo A."/>
            <person name="Thoen E."/>
            <person name="Andreopoulos B."/>
            <person name="Lu D."/>
            <person name="Skrede I."/>
            <person name="Drula E."/>
            <person name="Henrissat B."/>
            <person name="Morin E."/>
            <person name="Kohler A."/>
            <person name="Barry K."/>
            <person name="LaButti K."/>
            <person name="Morin E."/>
            <person name="Salamov A."/>
            <person name="Lipzen A."/>
            <person name="Mereny Z."/>
            <person name="Hegedus B."/>
            <person name="Baldrian P."/>
            <person name="Stursova M."/>
            <person name="Weitz H."/>
            <person name="Taylor A."/>
            <person name="Grigoriev I.V."/>
            <person name="Nagy L.G."/>
            <person name="Martin F."/>
            <person name="Kauserud H."/>
        </authorList>
    </citation>
    <scope>NUCLEOTIDE SEQUENCE</scope>
    <source>
        <strain evidence="3">CBHHK200</strain>
    </source>
</reference>
<dbReference type="EMBL" id="JARJCM010000012">
    <property type="protein sequence ID" value="KAJ7042597.1"/>
    <property type="molecule type" value="Genomic_DNA"/>
</dbReference>
<accession>A0AAD6TEQ6</accession>
<feature type="compositionally biased region" description="Basic and acidic residues" evidence="1">
    <location>
        <begin position="946"/>
        <end position="964"/>
    </location>
</feature>
<sequence length="1080" mass="115907">MPSFLSKVFGRKKEDTNKDARPPQRPPSDASLLDGKFEAITGTPTPTTPRFDLPDPAANDKEKDKDGFGLFKSKSNRTSPAVTPGDHSVAQAQNKRDYHLSLNLPGPKEEASRALGVVFEADPDGQILLPESVIAERRLSPLEAFLLVQTCAQTINAHGLETLGIMIPHWYSASPQVQRKLISLFIQSLALKSPITTLSPTASSPVSAFESEISATRSPHDVAAVLRWGLRHLQLDSASFGKDEQWYTQFLDAEKASEYPPRAFTEKLVPLLPPAHLHLLTATLEIFSSLAAHSEANSASGSKLSKMLGLWLLSTPRVEAGDDTLSLYAKWETCGKILEHLFLARIRDEAADHRMPTRLTELVKHYPYAKAASTGADAAFLPSPRFSTRHYDALFVRIETEIPSGTVAKAHKNHPLRLIADALKASTRSASTSDVTINGSQSSEVELWESLKKHVSVADADSESYPGLSSLFADETIRFLSLIPTSTESEAKASATPFTLFIPPGKVERRRSMSLSDQDKAIAAIASAHVKAASSSTSDSSEPIAIDWSQFSTSGFFSETTTPSGNIASTLLDNKDVEVTIPRVLSARRKLPPALIPLPSSRGKSLDLPAPKKSEEKEVKQGKSKATKFEIVQLDEAFIDFWSDALLDPISTDWPAFVVCKIKSSVPAVNTADSKRVGWLIIEQRFVAPRVTSQPIVVTPDKEVPAARPRPNSPKPSFASDSKSTKKKRFSFFTSLSTSSISSSSTHKSESTKGKKKAGKGLKVGEMGEILQEEEEPSASSSAKTNGAGPSVSSAEVAAVATGVVAVASTAVLAAAAPTETPKAEAPAPTLVEDAGNIQVAPPAVEESKPAPAVDATSSLVEDAAQAQVPQPAMEPAFGASAPTVVDAAAAVEPEVVAEPGAEPSAVAEPAAELSVEGVAVETAAAIEPEVPEHVESVPPPVVEPEAPKDAAPDAAQADHERVAAEAAQAQLAKEKAEAEERERAELARLEEGRQIQAEKERVAAEAAERARVERERLEEAERLRLEEERGWRRSGVYRLSRSASRRRRRLSGSDLPPKNRSKNVSLLKRLRKSASSSSA</sequence>
<dbReference type="InterPro" id="IPR012965">
    <property type="entry name" value="Msb1/Mug8_dom"/>
</dbReference>
<dbReference type="AlphaFoldDB" id="A0AAD6TEQ6"/>
<dbReference type="Pfam" id="PF08101">
    <property type="entry name" value="Msb1-Mug8_dom"/>
    <property type="match status" value="1"/>
</dbReference>
<evidence type="ECO:0000313" key="4">
    <source>
        <dbReference type="Proteomes" id="UP001218188"/>
    </source>
</evidence>
<dbReference type="Gene3D" id="1.10.555.10">
    <property type="entry name" value="Rho GTPase activation protein"/>
    <property type="match status" value="1"/>
</dbReference>
<feature type="region of interest" description="Disordered" evidence="1">
    <location>
        <begin position="739"/>
        <end position="764"/>
    </location>
</feature>
<organism evidence="3 4">
    <name type="scientific">Mycena alexandri</name>
    <dbReference type="NCBI Taxonomy" id="1745969"/>
    <lineage>
        <taxon>Eukaryota</taxon>
        <taxon>Fungi</taxon>
        <taxon>Dikarya</taxon>
        <taxon>Basidiomycota</taxon>
        <taxon>Agaricomycotina</taxon>
        <taxon>Agaricomycetes</taxon>
        <taxon>Agaricomycetidae</taxon>
        <taxon>Agaricales</taxon>
        <taxon>Marasmiineae</taxon>
        <taxon>Mycenaceae</taxon>
        <taxon>Mycena</taxon>
    </lineage>
</organism>
<feature type="compositionally biased region" description="Basic and acidic residues" evidence="1">
    <location>
        <begin position="11"/>
        <end position="22"/>
    </location>
</feature>
<dbReference type="Proteomes" id="UP001218188">
    <property type="component" value="Unassembled WGS sequence"/>
</dbReference>
<dbReference type="InterPro" id="IPR037508">
    <property type="entry name" value="Msb1/Mug8"/>
</dbReference>
<keyword evidence="4" id="KW-1185">Reference proteome</keyword>
<feature type="region of interest" description="Disordered" evidence="1">
    <location>
        <begin position="772"/>
        <end position="791"/>
    </location>
</feature>
<dbReference type="InterPro" id="IPR008936">
    <property type="entry name" value="Rho_GTPase_activation_prot"/>
</dbReference>
<feature type="compositionally biased region" description="Basic and acidic residues" evidence="1">
    <location>
        <begin position="610"/>
        <end position="621"/>
    </location>
</feature>
<feature type="region of interest" description="Disordered" evidence="1">
    <location>
        <begin position="1"/>
        <end position="90"/>
    </location>
</feature>
<dbReference type="PANTHER" id="PTHR28093">
    <property type="entry name" value="MORPHOGENESIS-RELATED PROTEIN MSB1"/>
    <property type="match status" value="1"/>
</dbReference>
<feature type="domain" description="Meiotically up-regulated protein Msb1/Mug8" evidence="2">
    <location>
        <begin position="147"/>
        <end position="369"/>
    </location>
</feature>
<name>A0AAD6TEQ6_9AGAR</name>
<feature type="region of interest" description="Disordered" evidence="1">
    <location>
        <begin position="699"/>
        <end position="723"/>
    </location>
</feature>
<feature type="region of interest" description="Disordered" evidence="1">
    <location>
        <begin position="927"/>
        <end position="1017"/>
    </location>
</feature>